<keyword evidence="3 6" id="KW-0812">Transmembrane</keyword>
<keyword evidence="9" id="KW-1185">Reference proteome</keyword>
<feature type="repeat" description="Solcar" evidence="6">
    <location>
        <begin position="139"/>
        <end position="237"/>
    </location>
</feature>
<reference evidence="8 9" key="1">
    <citation type="submission" date="2024-02" db="EMBL/GenBank/DDBJ databases">
        <authorList>
            <person name="Chen Y."/>
            <person name="Shah S."/>
            <person name="Dougan E. K."/>
            <person name="Thang M."/>
            <person name="Chan C."/>
        </authorList>
    </citation>
    <scope>NUCLEOTIDE SEQUENCE [LARGE SCALE GENOMIC DNA]</scope>
</reference>
<dbReference type="InterPro" id="IPR023395">
    <property type="entry name" value="MCP_dom_sf"/>
</dbReference>
<dbReference type="PRINTS" id="PR00926">
    <property type="entry name" value="MITOCARRIER"/>
</dbReference>
<dbReference type="InterPro" id="IPR002067">
    <property type="entry name" value="MCP"/>
</dbReference>
<evidence type="ECO:0000313" key="8">
    <source>
        <dbReference type="EMBL" id="CAK9009181.1"/>
    </source>
</evidence>
<dbReference type="Pfam" id="PF00153">
    <property type="entry name" value="Mito_carr"/>
    <property type="match status" value="3"/>
</dbReference>
<dbReference type="InterPro" id="IPR018108">
    <property type="entry name" value="MCP_transmembrane"/>
</dbReference>
<proteinExistence type="predicted"/>
<keyword evidence="4" id="KW-0677">Repeat</keyword>
<comment type="caution">
    <text evidence="8">The sequence shown here is derived from an EMBL/GenBank/DDBJ whole genome shotgun (WGS) entry which is preliminary data.</text>
</comment>
<dbReference type="Gene3D" id="3.30.420.10">
    <property type="entry name" value="Ribonuclease H-like superfamily/Ribonuclease H"/>
    <property type="match status" value="1"/>
</dbReference>
<dbReference type="PROSITE" id="PS50920">
    <property type="entry name" value="SOLCAR"/>
    <property type="match status" value="3"/>
</dbReference>
<organism evidence="8 9">
    <name type="scientific">Durusdinium trenchii</name>
    <dbReference type="NCBI Taxonomy" id="1381693"/>
    <lineage>
        <taxon>Eukaryota</taxon>
        <taxon>Sar</taxon>
        <taxon>Alveolata</taxon>
        <taxon>Dinophyceae</taxon>
        <taxon>Suessiales</taxon>
        <taxon>Symbiodiniaceae</taxon>
        <taxon>Durusdinium</taxon>
    </lineage>
</organism>
<feature type="transmembrane region" description="Helical" evidence="7">
    <location>
        <begin position="351"/>
        <end position="372"/>
    </location>
</feature>
<feature type="transmembrane region" description="Helical" evidence="7">
    <location>
        <begin position="312"/>
        <end position="330"/>
    </location>
</feature>
<keyword evidence="5 6" id="KW-0472">Membrane</keyword>
<name>A0ABP0J493_9DINO</name>
<dbReference type="EMBL" id="CAXAMN010004446">
    <property type="protein sequence ID" value="CAK9009181.1"/>
    <property type="molecule type" value="Genomic_DNA"/>
</dbReference>
<evidence type="ECO:0000256" key="1">
    <source>
        <dbReference type="ARBA" id="ARBA00004141"/>
    </source>
</evidence>
<evidence type="ECO:0000256" key="3">
    <source>
        <dbReference type="ARBA" id="ARBA00022692"/>
    </source>
</evidence>
<sequence length="1252" mass="138818">MKFGQNLQEHIRRCEAKSPPCSGEDYVDYKSLKQRIKNGCTQSDFQENYGLELSKVSSRLSEGSVLSRDPHYAVMNRQALDKISKKFDKQLKGRVRAANWVTTLAKSLGGLQVEDAFIPPDLRPANGNHPPALRSAALRSGCIIFFAGGFSGIMSRTLTAPLDRIKIMMQAGNAPNLKGHQASLRWDSSSGKLRGAARAILRDGGLRAFWQGNGANVLKVMPESAVKFLVYDKVKDALGTTAGCSTRSVSLPVSERLLAGSVAGCVSQLVVYPLDVIKTRLAAAPAGAYNGIFDCIQVTVWKEGIQALYKGLWPALLAIIPASGIDLAVYHTLKVHYTERFRKEETSNMPLALSLCFGAASATCGALVAYPLTVVRTRLIVQGMPGRPMRYRGVFDCFWKILDAHGPTGFYRGLIPALCKTIPAMSIGWAAFEFAKSLAEEYKIYIDTLLKPLLPETLRIAAATLGGREALERALTQFIDHLRPYVPGCDDRKLSRACVRRAKGIEQQLQRIGETLLADPLREEVLKPEDMHGIWHGFVAMRGWRDCRVPQECLLTFLSGILNELDDDILEEWKDQALKVELPKVQHSVSVAAWPGLCQHLGELPACVTAQELREALWQQAFVENPTRAPDHRNYRRFALLAAQMVAIGVELETQQVELLVRQVLNLDRPWRERRDMLSGILSAASVADRQQVVEKLDQRFDAHAEIDDFEIVCGIAEHIGIEIPPGGAIRRCALRRWALDTKRGGALPVARLMDFVDNDITIGQDVAQSLRQRGRIADAALLLSRLPKQDRHLEGSEHFTSAYGDVELERLQDILSLGDDGAFYNGEDSEFGPVDSGGFVLPDFGFRGAAATAAAAVEACQRLQGQEVLMVQLFREEAPFWHRPGSLLVLCSCDRLELFDLLALRSDAEPSAAHGATHGASWALAAQELRRILSEESMLKVVWGGVEELVDIAIELGLGIAKSLKPNEKDPVGPVLNSQSLFEELELGTAWPVIMRRFTGLRLCLEEEGSNWARRPLRASQLHHAAVMTWTQLLLLHALCSRGIVKEESLRKHTCVQSRARCYLRRDGGGHALGQLAPPGRLARQKRRGLWTFTRVALLCEGDTEEVVEVLGDLIGNTATVVPLGTDLSEEPLPVRRASARHLRAVNCWDYEPWLLRWVLQPEMPLAEQLPEEQPQEPEVMPAFAARLAMSATSRRLALQRQRSSWGARRERQALAWKLLRDFLDPAKAKLLLDFTYHAQPASLLGLYGDA</sequence>
<dbReference type="InterPro" id="IPR036397">
    <property type="entry name" value="RNaseH_sf"/>
</dbReference>
<gene>
    <name evidence="8" type="ORF">CCMP2556_LOCUS9535</name>
</gene>
<accession>A0ABP0J493</accession>
<dbReference type="InterPro" id="IPR012337">
    <property type="entry name" value="RNaseH-like_sf"/>
</dbReference>
<protein>
    <submittedName>
        <fullName evidence="8">Uncharacterized protein</fullName>
    </submittedName>
</protein>
<dbReference type="PANTHER" id="PTHR24089">
    <property type="entry name" value="SOLUTE CARRIER FAMILY 25"/>
    <property type="match status" value="1"/>
</dbReference>
<evidence type="ECO:0000256" key="4">
    <source>
        <dbReference type="ARBA" id="ARBA00022737"/>
    </source>
</evidence>
<keyword evidence="2" id="KW-0813">Transport</keyword>
<evidence type="ECO:0000256" key="6">
    <source>
        <dbReference type="PROSITE-ProRule" id="PRU00282"/>
    </source>
</evidence>
<keyword evidence="7" id="KW-1133">Transmembrane helix</keyword>
<evidence type="ECO:0000256" key="7">
    <source>
        <dbReference type="SAM" id="Phobius"/>
    </source>
</evidence>
<dbReference type="Gene3D" id="1.50.40.10">
    <property type="entry name" value="Mitochondrial carrier domain"/>
    <property type="match status" value="1"/>
</dbReference>
<evidence type="ECO:0000313" key="9">
    <source>
        <dbReference type="Proteomes" id="UP001642484"/>
    </source>
</evidence>
<dbReference type="SUPFAM" id="SSF103506">
    <property type="entry name" value="Mitochondrial carrier"/>
    <property type="match status" value="1"/>
</dbReference>
<comment type="subcellular location">
    <subcellularLocation>
        <location evidence="1">Membrane</location>
        <topology evidence="1">Multi-pass membrane protein</topology>
    </subcellularLocation>
</comment>
<dbReference type="Proteomes" id="UP001642484">
    <property type="component" value="Unassembled WGS sequence"/>
</dbReference>
<evidence type="ECO:0000256" key="5">
    <source>
        <dbReference type="ARBA" id="ARBA00023136"/>
    </source>
</evidence>
<dbReference type="SUPFAM" id="SSF53098">
    <property type="entry name" value="Ribonuclease H-like"/>
    <property type="match status" value="1"/>
</dbReference>
<evidence type="ECO:0000256" key="2">
    <source>
        <dbReference type="ARBA" id="ARBA00022448"/>
    </source>
</evidence>
<feature type="repeat" description="Solcar" evidence="6">
    <location>
        <begin position="251"/>
        <end position="336"/>
    </location>
</feature>
<feature type="repeat" description="Solcar" evidence="6">
    <location>
        <begin position="349"/>
        <end position="438"/>
    </location>
</feature>